<dbReference type="AlphaFoldDB" id="X1HCB0"/>
<gene>
    <name evidence="1" type="ORF">S03H2_45039</name>
</gene>
<accession>X1HCB0</accession>
<dbReference type="EMBL" id="BARU01028196">
    <property type="protein sequence ID" value="GAH67841.1"/>
    <property type="molecule type" value="Genomic_DNA"/>
</dbReference>
<proteinExistence type="predicted"/>
<evidence type="ECO:0000313" key="1">
    <source>
        <dbReference type="EMBL" id="GAH67841.1"/>
    </source>
</evidence>
<feature type="non-terminal residue" evidence="1">
    <location>
        <position position="1"/>
    </location>
</feature>
<sequence>LLGGVLENQTAIELLRFQDQISGWKKTSSGTEIDFILKRIDRCFPVACKASLTINKRHMRGVLDYLDIFSLKTGIIVSLAPQFVTKFVGGKRVINIPAYMLERLGEYDEERN</sequence>
<name>X1HCB0_9ZZZZ</name>
<reference evidence="1" key="1">
    <citation type="journal article" date="2014" name="Front. Microbiol.">
        <title>High frequency of phylogenetically diverse reductive dehalogenase-homologous genes in deep subseafloor sedimentary metagenomes.</title>
        <authorList>
            <person name="Kawai M."/>
            <person name="Futagami T."/>
            <person name="Toyoda A."/>
            <person name="Takaki Y."/>
            <person name="Nishi S."/>
            <person name="Hori S."/>
            <person name="Arai W."/>
            <person name="Tsubouchi T."/>
            <person name="Morono Y."/>
            <person name="Uchiyama I."/>
            <person name="Ito T."/>
            <person name="Fujiyama A."/>
            <person name="Inagaki F."/>
            <person name="Takami H."/>
        </authorList>
    </citation>
    <scope>NUCLEOTIDE SEQUENCE</scope>
    <source>
        <strain evidence="1">Expedition CK06-06</strain>
    </source>
</reference>
<organism evidence="1">
    <name type="scientific">marine sediment metagenome</name>
    <dbReference type="NCBI Taxonomy" id="412755"/>
    <lineage>
        <taxon>unclassified sequences</taxon>
        <taxon>metagenomes</taxon>
        <taxon>ecological metagenomes</taxon>
    </lineage>
</organism>
<protein>
    <recommendedName>
        <fullName evidence="2">DUF4143 domain-containing protein</fullName>
    </recommendedName>
</protein>
<evidence type="ECO:0008006" key="2">
    <source>
        <dbReference type="Google" id="ProtNLM"/>
    </source>
</evidence>
<comment type="caution">
    <text evidence="1">The sequence shown here is derived from an EMBL/GenBank/DDBJ whole genome shotgun (WGS) entry which is preliminary data.</text>
</comment>